<evidence type="ECO:0000259" key="1">
    <source>
        <dbReference type="Pfam" id="PF00535"/>
    </source>
</evidence>
<dbReference type="Gene3D" id="3.90.550.10">
    <property type="entry name" value="Spore Coat Polysaccharide Biosynthesis Protein SpsA, Chain A"/>
    <property type="match status" value="1"/>
</dbReference>
<dbReference type="InterPro" id="IPR029044">
    <property type="entry name" value="Nucleotide-diphossugar_trans"/>
</dbReference>
<dbReference type="EMBL" id="BARS01008453">
    <property type="protein sequence ID" value="GAF78999.1"/>
    <property type="molecule type" value="Genomic_DNA"/>
</dbReference>
<accession>X0SDC8</accession>
<dbReference type="AlphaFoldDB" id="X0SDC8"/>
<reference evidence="2" key="1">
    <citation type="journal article" date="2014" name="Front. Microbiol.">
        <title>High frequency of phylogenetically diverse reductive dehalogenase-homologous genes in deep subseafloor sedimentary metagenomes.</title>
        <authorList>
            <person name="Kawai M."/>
            <person name="Futagami T."/>
            <person name="Toyoda A."/>
            <person name="Takaki Y."/>
            <person name="Nishi S."/>
            <person name="Hori S."/>
            <person name="Arai W."/>
            <person name="Tsubouchi T."/>
            <person name="Morono Y."/>
            <person name="Uchiyama I."/>
            <person name="Ito T."/>
            <person name="Fujiyama A."/>
            <person name="Inagaki F."/>
            <person name="Takami H."/>
        </authorList>
    </citation>
    <scope>NUCLEOTIDE SEQUENCE</scope>
    <source>
        <strain evidence="2">Expedition CK06-06</strain>
    </source>
</reference>
<feature type="non-terminal residue" evidence="2">
    <location>
        <position position="229"/>
    </location>
</feature>
<dbReference type="InterPro" id="IPR001173">
    <property type="entry name" value="Glyco_trans_2-like"/>
</dbReference>
<dbReference type="SUPFAM" id="SSF53448">
    <property type="entry name" value="Nucleotide-diphospho-sugar transferases"/>
    <property type="match status" value="1"/>
</dbReference>
<dbReference type="InterPro" id="IPR050834">
    <property type="entry name" value="Glycosyltransf_2"/>
</dbReference>
<dbReference type="PANTHER" id="PTHR43685:SF2">
    <property type="entry name" value="GLYCOSYLTRANSFERASE 2-LIKE DOMAIN-CONTAINING PROTEIN"/>
    <property type="match status" value="1"/>
</dbReference>
<protein>
    <recommendedName>
        <fullName evidence="1">Glycosyltransferase 2-like domain-containing protein</fullName>
    </recommendedName>
</protein>
<gene>
    <name evidence="2" type="ORF">S01H1_16107</name>
</gene>
<dbReference type="PANTHER" id="PTHR43685">
    <property type="entry name" value="GLYCOSYLTRANSFERASE"/>
    <property type="match status" value="1"/>
</dbReference>
<evidence type="ECO:0000313" key="2">
    <source>
        <dbReference type="EMBL" id="GAF78999.1"/>
    </source>
</evidence>
<sequence length="229" mass="26315">MGTPHSLFQIQDNGDSWIWYYFCMNNLEKPRVSVIVAVYNGEKLLQKCIHSILTQSYSDFEVIVVNDGSSDGTKKILASFNSPQMHVLHFEKNRGVSAARNAGFLKARGEYISVLDSDDFCLPNRLKEQVDYLDRTKEVDLIGSYVTLRSELGDVEVATRPLRHISILKAASWSCPIWNTTIMFRRSILKTVSGYPEEYHHGEDYRFLVQVMKHFKVANLPKVHVIKRE</sequence>
<proteinExistence type="predicted"/>
<organism evidence="2">
    <name type="scientific">marine sediment metagenome</name>
    <dbReference type="NCBI Taxonomy" id="412755"/>
    <lineage>
        <taxon>unclassified sequences</taxon>
        <taxon>metagenomes</taxon>
        <taxon>ecological metagenomes</taxon>
    </lineage>
</organism>
<feature type="domain" description="Glycosyltransferase 2-like" evidence="1">
    <location>
        <begin position="33"/>
        <end position="190"/>
    </location>
</feature>
<dbReference type="Pfam" id="PF00535">
    <property type="entry name" value="Glycos_transf_2"/>
    <property type="match status" value="1"/>
</dbReference>
<name>X0SDC8_9ZZZZ</name>
<comment type="caution">
    <text evidence="2">The sequence shown here is derived from an EMBL/GenBank/DDBJ whole genome shotgun (WGS) entry which is preliminary data.</text>
</comment>